<keyword evidence="2" id="KW-1185">Reference proteome</keyword>
<name>A0ACB9JW22_9ASTR</name>
<sequence>MYNAHLLIGPSSTWQTTIANPGYQSKVGGFNGTDGSETDACGSNTGKEIRYTEKEEALHAQSVAVVVVLKPRSMVAATKDGCFRGSWLGFRRGRLWRWRRTRVQWCKQLQTTASVVRFGGS</sequence>
<protein>
    <submittedName>
        <fullName evidence="1">Uncharacterized protein</fullName>
    </submittedName>
</protein>
<gene>
    <name evidence="1" type="ORF">L1987_05627</name>
</gene>
<organism evidence="1 2">
    <name type="scientific">Smallanthus sonchifolius</name>
    <dbReference type="NCBI Taxonomy" id="185202"/>
    <lineage>
        <taxon>Eukaryota</taxon>
        <taxon>Viridiplantae</taxon>
        <taxon>Streptophyta</taxon>
        <taxon>Embryophyta</taxon>
        <taxon>Tracheophyta</taxon>
        <taxon>Spermatophyta</taxon>
        <taxon>Magnoliopsida</taxon>
        <taxon>eudicotyledons</taxon>
        <taxon>Gunneridae</taxon>
        <taxon>Pentapetalae</taxon>
        <taxon>asterids</taxon>
        <taxon>campanulids</taxon>
        <taxon>Asterales</taxon>
        <taxon>Asteraceae</taxon>
        <taxon>Asteroideae</taxon>
        <taxon>Heliantheae alliance</taxon>
        <taxon>Millerieae</taxon>
        <taxon>Smallanthus</taxon>
    </lineage>
</organism>
<dbReference type="EMBL" id="CM042019">
    <property type="protein sequence ID" value="KAI3824177.1"/>
    <property type="molecule type" value="Genomic_DNA"/>
</dbReference>
<reference evidence="2" key="1">
    <citation type="journal article" date="2022" name="Mol. Ecol. Resour.">
        <title>The genomes of chicory, endive, great burdock and yacon provide insights into Asteraceae palaeo-polyploidization history and plant inulin production.</title>
        <authorList>
            <person name="Fan W."/>
            <person name="Wang S."/>
            <person name="Wang H."/>
            <person name="Wang A."/>
            <person name="Jiang F."/>
            <person name="Liu H."/>
            <person name="Zhao H."/>
            <person name="Xu D."/>
            <person name="Zhang Y."/>
        </authorList>
    </citation>
    <scope>NUCLEOTIDE SEQUENCE [LARGE SCALE GENOMIC DNA]</scope>
    <source>
        <strain evidence="2">cv. Yunnan</strain>
    </source>
</reference>
<proteinExistence type="predicted"/>
<reference evidence="1 2" key="2">
    <citation type="journal article" date="2022" name="Mol. Ecol. Resour.">
        <title>The genomes of chicory, endive, great burdock and yacon provide insights into Asteraceae paleo-polyploidization history and plant inulin production.</title>
        <authorList>
            <person name="Fan W."/>
            <person name="Wang S."/>
            <person name="Wang H."/>
            <person name="Wang A."/>
            <person name="Jiang F."/>
            <person name="Liu H."/>
            <person name="Zhao H."/>
            <person name="Xu D."/>
            <person name="Zhang Y."/>
        </authorList>
    </citation>
    <scope>NUCLEOTIDE SEQUENCE [LARGE SCALE GENOMIC DNA]</scope>
    <source>
        <strain evidence="2">cv. Yunnan</strain>
        <tissue evidence="1">Leaves</tissue>
    </source>
</reference>
<accession>A0ACB9JW22</accession>
<dbReference type="Proteomes" id="UP001056120">
    <property type="component" value="Linkage Group LG02"/>
</dbReference>
<evidence type="ECO:0000313" key="1">
    <source>
        <dbReference type="EMBL" id="KAI3824177.1"/>
    </source>
</evidence>
<evidence type="ECO:0000313" key="2">
    <source>
        <dbReference type="Proteomes" id="UP001056120"/>
    </source>
</evidence>
<comment type="caution">
    <text evidence="1">The sequence shown here is derived from an EMBL/GenBank/DDBJ whole genome shotgun (WGS) entry which is preliminary data.</text>
</comment>